<dbReference type="InterPro" id="IPR039512">
    <property type="entry name" value="RCHY1_zinc-ribbon"/>
</dbReference>
<dbReference type="SMR" id="A0A8T3BNQ0"/>
<dbReference type="GO" id="GO:0005634">
    <property type="term" value="C:nucleus"/>
    <property type="evidence" value="ECO:0007669"/>
    <property type="project" value="TreeGrafter"/>
</dbReference>
<evidence type="ECO:0000313" key="2">
    <source>
        <dbReference type="EMBL" id="KAI0518638.1"/>
    </source>
</evidence>
<proteinExistence type="predicted"/>
<sequence length="341" mass="36967">MVIRRSNGVRRWSGGGEGLKWWSEGGEGLLWWSGGATTGGLEELKASSSGHAEVRASGDVLVEHRVLSGGLAEVWASGGGPAEVCASGGVLVEHKASSDDSVEVRALGGGLVKHRASSGGPVEVWASGGGPAESEPQVVVRQKSGPHMVAWRRRGPPVVIRRSNDVRRWSGGGEGLKWWFGGATTSGDGPTEIEATVMPSDYRYKVWILCNDCNGMSEVFFHIIGHKCSGCQSYNTRTGLDLDPLQSPLKMEDYMNCNTIDEVQISQFGHRALHDINIVVIGHSPCHLLLHEGSLDSEFLLKIDDSLHIFLVPSLPLVEFAIFEVGHYVHSLIMEFELSRY</sequence>
<dbReference type="EMBL" id="JAGYWB010000006">
    <property type="protein sequence ID" value="KAI0518638.1"/>
    <property type="molecule type" value="Genomic_DNA"/>
</dbReference>
<dbReference type="Pfam" id="PF14599">
    <property type="entry name" value="zinc_ribbon_6"/>
    <property type="match status" value="1"/>
</dbReference>
<reference evidence="2" key="1">
    <citation type="journal article" date="2022" name="Front. Genet.">
        <title>Chromosome-Scale Assembly of the Dendrobium nobile Genome Provides Insights Into the Molecular Mechanism of the Biosynthesis of the Medicinal Active Ingredient of Dendrobium.</title>
        <authorList>
            <person name="Xu Q."/>
            <person name="Niu S.-C."/>
            <person name="Li K.-L."/>
            <person name="Zheng P.-J."/>
            <person name="Zhang X.-J."/>
            <person name="Jia Y."/>
            <person name="Liu Y."/>
            <person name="Niu Y.-X."/>
            <person name="Yu L.-H."/>
            <person name="Chen D.-F."/>
            <person name="Zhang G.-Q."/>
        </authorList>
    </citation>
    <scope>NUCLEOTIDE SEQUENCE</scope>
    <source>
        <tissue evidence="2">Leaf</tissue>
    </source>
</reference>
<feature type="domain" description="RCHY1 zinc-ribbon" evidence="1">
    <location>
        <begin position="192"/>
        <end position="237"/>
    </location>
</feature>
<comment type="caution">
    <text evidence="2">The sequence shown here is derived from an EMBL/GenBank/DDBJ whole genome shotgun (WGS) entry which is preliminary data.</text>
</comment>
<dbReference type="AlphaFoldDB" id="A0A8T3BNQ0"/>
<evidence type="ECO:0000259" key="1">
    <source>
        <dbReference type="Pfam" id="PF14599"/>
    </source>
</evidence>
<evidence type="ECO:0000313" key="3">
    <source>
        <dbReference type="Proteomes" id="UP000829196"/>
    </source>
</evidence>
<dbReference type="GO" id="GO:0016567">
    <property type="term" value="P:protein ubiquitination"/>
    <property type="evidence" value="ECO:0007669"/>
    <property type="project" value="TreeGrafter"/>
</dbReference>
<dbReference type="PANTHER" id="PTHR21319:SF20">
    <property type="entry name" value="E3 UBIQUITIN-PROTEIN LIGASE MIEL1"/>
    <property type="match status" value="1"/>
</dbReference>
<gene>
    <name evidence="2" type="ORF">KFK09_006074</name>
</gene>
<dbReference type="GO" id="GO:0006511">
    <property type="term" value="P:ubiquitin-dependent protein catabolic process"/>
    <property type="evidence" value="ECO:0007669"/>
    <property type="project" value="TreeGrafter"/>
</dbReference>
<dbReference type="GO" id="GO:0061630">
    <property type="term" value="F:ubiquitin protein ligase activity"/>
    <property type="evidence" value="ECO:0007669"/>
    <property type="project" value="TreeGrafter"/>
</dbReference>
<dbReference type="PANTHER" id="PTHR21319">
    <property type="entry name" value="RING FINGER AND CHY ZINC FINGER DOMAIN-CONTAINING PROTEIN 1"/>
    <property type="match status" value="1"/>
</dbReference>
<organism evidence="2 3">
    <name type="scientific">Dendrobium nobile</name>
    <name type="common">Orchid</name>
    <dbReference type="NCBI Taxonomy" id="94219"/>
    <lineage>
        <taxon>Eukaryota</taxon>
        <taxon>Viridiplantae</taxon>
        <taxon>Streptophyta</taxon>
        <taxon>Embryophyta</taxon>
        <taxon>Tracheophyta</taxon>
        <taxon>Spermatophyta</taxon>
        <taxon>Magnoliopsida</taxon>
        <taxon>Liliopsida</taxon>
        <taxon>Asparagales</taxon>
        <taxon>Orchidaceae</taxon>
        <taxon>Epidendroideae</taxon>
        <taxon>Malaxideae</taxon>
        <taxon>Dendrobiinae</taxon>
        <taxon>Dendrobium</taxon>
    </lineage>
</organism>
<name>A0A8T3BNQ0_DENNO</name>
<protein>
    <recommendedName>
        <fullName evidence="1">RCHY1 zinc-ribbon domain-containing protein</fullName>
    </recommendedName>
</protein>
<dbReference type="Proteomes" id="UP000829196">
    <property type="component" value="Unassembled WGS sequence"/>
</dbReference>
<keyword evidence="3" id="KW-1185">Reference proteome</keyword>
<dbReference type="Gene3D" id="2.20.28.10">
    <property type="match status" value="1"/>
</dbReference>
<accession>A0A8T3BNQ0</accession>